<name>A0A1I0CRY3_9PROT</name>
<dbReference type="EMBL" id="FOIA01000016">
    <property type="protein sequence ID" value="SET22545.1"/>
    <property type="molecule type" value="Genomic_DNA"/>
</dbReference>
<reference evidence="2" key="1">
    <citation type="submission" date="2016-10" db="EMBL/GenBank/DDBJ databases">
        <authorList>
            <person name="Varghese N."/>
            <person name="Submissions S."/>
        </authorList>
    </citation>
    <scope>NUCLEOTIDE SEQUENCE [LARGE SCALE GENOMIC DNA]</scope>
    <source>
        <strain evidence="2">Nm71</strain>
    </source>
</reference>
<evidence type="ECO:0000313" key="1">
    <source>
        <dbReference type="EMBL" id="SET22545.1"/>
    </source>
</evidence>
<accession>A0A1I0CRY3</accession>
<evidence type="ECO:0000313" key="2">
    <source>
        <dbReference type="Proteomes" id="UP000199345"/>
    </source>
</evidence>
<proteinExistence type="predicted"/>
<dbReference type="Proteomes" id="UP000199345">
    <property type="component" value="Unassembled WGS sequence"/>
</dbReference>
<keyword evidence="2" id="KW-1185">Reference proteome</keyword>
<gene>
    <name evidence="1" type="ORF">SAMN05216326_11614</name>
</gene>
<organism evidence="1 2">
    <name type="scientific">Nitrosomonas marina</name>
    <dbReference type="NCBI Taxonomy" id="917"/>
    <lineage>
        <taxon>Bacteria</taxon>
        <taxon>Pseudomonadati</taxon>
        <taxon>Pseudomonadota</taxon>
        <taxon>Betaproteobacteria</taxon>
        <taxon>Nitrosomonadales</taxon>
        <taxon>Nitrosomonadaceae</taxon>
        <taxon>Nitrosomonas</taxon>
    </lineage>
</organism>
<protein>
    <submittedName>
        <fullName evidence="1">Uncharacterized protein</fullName>
    </submittedName>
</protein>
<sequence length="82" mass="9748">MFNENYTSLIYIVCYQKTAIDNELSRRGSCKIIMYKLKKFGINPYYRFFGATILNFCRYGALCHHFFHNLYTLILSIAKIDD</sequence>
<dbReference type="AlphaFoldDB" id="A0A1I0CRY3"/>